<proteinExistence type="predicted"/>
<dbReference type="GO" id="GO:0008270">
    <property type="term" value="F:zinc ion binding"/>
    <property type="evidence" value="ECO:0007669"/>
    <property type="project" value="UniProtKB-KW"/>
</dbReference>
<evidence type="ECO:0000256" key="1">
    <source>
        <dbReference type="ARBA" id="ARBA00022723"/>
    </source>
</evidence>
<feature type="domain" description="SWIM-type" evidence="5">
    <location>
        <begin position="280"/>
        <end position="326"/>
    </location>
</feature>
<evidence type="ECO:0000313" key="6">
    <source>
        <dbReference type="EMBL" id="BBN69197.1"/>
    </source>
</evidence>
<dbReference type="InterPro" id="IPR007527">
    <property type="entry name" value="Znf_SWIM"/>
</dbReference>
<reference evidence="6" key="1">
    <citation type="journal article" date="2019" name="Science">
        <title>Mutation of a bHLH transcription factor allowed almond domestication.</title>
        <authorList>
            <person name="Sanchez-Perez R."/>
            <person name="Pavan S."/>
            <person name="Mazzeo R."/>
            <person name="Moldovan C."/>
            <person name="Aiese Cigliano R."/>
            <person name="Del Cueto J."/>
            <person name="Ricciardi F."/>
            <person name="Lotti C."/>
            <person name="Ricciardi L."/>
            <person name="Dicenta F."/>
            <person name="Lopez-Marques R.L."/>
            <person name="Lindberg Moller B."/>
        </authorList>
    </citation>
    <scope>NUCLEOTIDE SEQUENCE</scope>
</reference>
<dbReference type="PANTHER" id="PTHR47718:SF2">
    <property type="entry name" value="PROTEIN FAR1-RELATED SEQUENCE 5-LIKE"/>
    <property type="match status" value="1"/>
</dbReference>
<dbReference type="InterPro" id="IPR006564">
    <property type="entry name" value="Znf_PMZ"/>
</dbReference>
<evidence type="ECO:0000259" key="5">
    <source>
        <dbReference type="PROSITE" id="PS50966"/>
    </source>
</evidence>
<keyword evidence="2 4" id="KW-0863">Zinc-finger</keyword>
<sequence length="460" mass="52531">MAEGFRPKDKLDYLTKSSRAKTRTGSNAKMSIKLNKSNDKYWVSHFMEKHNHPLVRQECTHMLPSHRRIYASQATEVDLTEESGIPLRQAYELMGRQVGGRESLGYIKQDQKNYLQTKRQRKLAYGEAGSLLKYFQNEALENPSSFLYAVQLDCDEQITNIFWADAKMIVDYGQFGDFVCFDTMDGEEDEFLVAWESMLDEYNEEMGNVILVLNDKRYKELEAEYALCRKLPKVIILVSMVVKEGNIYTKAIFEDFQAQYIKLLELDMISCDKDGDDLVYTVVLHGNSKERRVRKQKDGDVSCSYRLFEMKGFLCSHALKILTNYMNVKEIPDHHLNQLSKTIENMLSSKMDGQVHDKNGQGSPSTIATDGANEACFLGSAKAQDHGAPNTISWMPYQESQHSLQPLLNPASFPLQFQDLQVSNDIVRSQAMNLMIDKPHTASNVDQTGDGIWNHGSIYQ</sequence>
<organism evidence="6">
    <name type="scientific">Prunus dulcis</name>
    <name type="common">Almond</name>
    <name type="synonym">Amygdalus dulcis</name>
    <dbReference type="NCBI Taxonomy" id="3755"/>
    <lineage>
        <taxon>Eukaryota</taxon>
        <taxon>Viridiplantae</taxon>
        <taxon>Streptophyta</taxon>
        <taxon>Embryophyta</taxon>
        <taxon>Tracheophyta</taxon>
        <taxon>Spermatophyta</taxon>
        <taxon>Magnoliopsida</taxon>
        <taxon>eudicotyledons</taxon>
        <taxon>Gunneridae</taxon>
        <taxon>Pentapetalae</taxon>
        <taxon>rosids</taxon>
        <taxon>fabids</taxon>
        <taxon>Rosales</taxon>
        <taxon>Rosaceae</taxon>
        <taxon>Amygdaloideae</taxon>
        <taxon>Amygdaleae</taxon>
        <taxon>Prunus</taxon>
    </lineage>
</organism>
<gene>
    <name evidence="6" type="ORF">Prudu_810S000100</name>
</gene>
<keyword evidence="1" id="KW-0479">Metal-binding</keyword>
<dbReference type="Pfam" id="PF03101">
    <property type="entry name" value="FAR1"/>
    <property type="match status" value="1"/>
</dbReference>
<dbReference type="PROSITE" id="PS50966">
    <property type="entry name" value="ZF_SWIM"/>
    <property type="match status" value="1"/>
</dbReference>
<accession>A0A5H2XM53</accession>
<dbReference type="InterPro" id="IPR004330">
    <property type="entry name" value="FAR1_DNA_bnd_dom"/>
</dbReference>
<evidence type="ECO:0000256" key="3">
    <source>
        <dbReference type="ARBA" id="ARBA00022833"/>
    </source>
</evidence>
<keyword evidence="3" id="KW-0862">Zinc</keyword>
<dbReference type="PANTHER" id="PTHR47718">
    <property type="entry name" value="OS01G0519700 PROTEIN"/>
    <property type="match status" value="1"/>
</dbReference>
<dbReference type="AlphaFoldDB" id="A0A5H2XM53"/>
<dbReference type="EMBL" id="AP021147">
    <property type="protein sequence ID" value="BBN69197.1"/>
    <property type="molecule type" value="Genomic_DNA"/>
</dbReference>
<evidence type="ECO:0000256" key="2">
    <source>
        <dbReference type="ARBA" id="ARBA00022771"/>
    </source>
</evidence>
<dbReference type="SMART" id="SM00575">
    <property type="entry name" value="ZnF_PMZ"/>
    <property type="match status" value="1"/>
</dbReference>
<protein>
    <recommendedName>
        <fullName evidence="5">SWIM-type domain-containing protein</fullName>
    </recommendedName>
</protein>
<name>A0A5H2XM53_PRUDU</name>
<evidence type="ECO:0000256" key="4">
    <source>
        <dbReference type="PROSITE-ProRule" id="PRU00325"/>
    </source>
</evidence>